<dbReference type="EMBL" id="JACYWE010000001">
    <property type="protein sequence ID" value="MBD8505533.1"/>
    <property type="molecule type" value="Genomic_DNA"/>
</dbReference>
<dbReference type="AlphaFoldDB" id="A0A927PKB6"/>
<protein>
    <submittedName>
        <fullName evidence="2">Uncharacterized protein</fullName>
    </submittedName>
</protein>
<reference evidence="2" key="1">
    <citation type="submission" date="2020-09" db="EMBL/GenBank/DDBJ databases">
        <title>Hoyosella lacisalsi sp. nov., a halotolerant actinobacterium isolated from soil of Lake Gudzhirganskoe.</title>
        <authorList>
            <person name="Yang Q."/>
            <person name="Guo P.Y."/>
            <person name="Liu S.W."/>
            <person name="Li F.N."/>
            <person name="Sun C.H."/>
        </authorList>
    </citation>
    <scope>NUCLEOTIDE SEQUENCE</scope>
    <source>
        <strain evidence="2">G463</strain>
    </source>
</reference>
<name>A0A927PKB6_9ACTN</name>
<dbReference type="RefSeq" id="WP_192037957.1">
    <property type="nucleotide sequence ID" value="NZ_JACYWE010000001.1"/>
</dbReference>
<accession>A0A927PKB6</accession>
<organism evidence="2 3">
    <name type="scientific">Lolliginicoccus lacisalsi</name>
    <dbReference type="NCBI Taxonomy" id="2742202"/>
    <lineage>
        <taxon>Bacteria</taxon>
        <taxon>Bacillati</taxon>
        <taxon>Actinomycetota</taxon>
        <taxon>Actinomycetes</taxon>
        <taxon>Mycobacteriales</taxon>
        <taxon>Hoyosellaceae</taxon>
        <taxon>Lolliginicoccus</taxon>
    </lineage>
</organism>
<keyword evidence="3" id="KW-1185">Reference proteome</keyword>
<evidence type="ECO:0000313" key="3">
    <source>
        <dbReference type="Proteomes" id="UP000642993"/>
    </source>
</evidence>
<evidence type="ECO:0000313" key="2">
    <source>
        <dbReference type="EMBL" id="MBD8505533.1"/>
    </source>
</evidence>
<feature type="region of interest" description="Disordered" evidence="1">
    <location>
        <begin position="225"/>
        <end position="251"/>
    </location>
</feature>
<sequence>MSDYRKYLSSHRLAKLRTTGIALPQPILDAEAKLHAHTKRAPTSPPNISHLTQAWINGATDTEINKIATRMALARDIAASHREAHTALLARLDHALLANSDDIIDQLNPKAEKHIEALNQAAALPTLDTTELIRAGNTTGAKIAAQADTHAAHLLELWDLAHGITGGNVPIWGQEFGFNCREYMNPHKVVSITKDMTTTERIITAINDGAEPWFPLPTEAQAQAAAHKKAHDDAQPPARARIRPMFTGPAL</sequence>
<gene>
    <name evidence="2" type="ORF">HT102_03380</name>
</gene>
<dbReference type="Proteomes" id="UP000642993">
    <property type="component" value="Unassembled WGS sequence"/>
</dbReference>
<proteinExistence type="predicted"/>
<evidence type="ECO:0000256" key="1">
    <source>
        <dbReference type="SAM" id="MobiDB-lite"/>
    </source>
</evidence>
<comment type="caution">
    <text evidence="2">The sequence shown here is derived from an EMBL/GenBank/DDBJ whole genome shotgun (WGS) entry which is preliminary data.</text>
</comment>